<dbReference type="PANTHER" id="PTHR31201">
    <property type="entry name" value="OS01G0585100 PROTEIN"/>
    <property type="match status" value="1"/>
</dbReference>
<keyword evidence="9 14" id="KW-0472">Membrane</keyword>
<name>A0A0H5QHH1_9EUKA</name>
<keyword evidence="5" id="KW-0808">Transferase</keyword>
<keyword evidence="7 14" id="KW-1133">Transmembrane helix</keyword>
<protein>
    <recommendedName>
        <fullName evidence="3">Glycerophosphocholine acyltransferase 1</fullName>
    </recommendedName>
</protein>
<evidence type="ECO:0000256" key="2">
    <source>
        <dbReference type="ARBA" id="ARBA00006675"/>
    </source>
</evidence>
<evidence type="ECO:0000256" key="9">
    <source>
        <dbReference type="ARBA" id="ARBA00023136"/>
    </source>
</evidence>
<keyword evidence="4" id="KW-0444">Lipid biosynthesis</keyword>
<evidence type="ECO:0000256" key="10">
    <source>
        <dbReference type="ARBA" id="ARBA00023209"/>
    </source>
</evidence>
<evidence type="ECO:0000256" key="13">
    <source>
        <dbReference type="SAM" id="MobiDB-lite"/>
    </source>
</evidence>
<proteinExistence type="inferred from homology"/>
<keyword evidence="10" id="KW-0594">Phospholipid biosynthesis</keyword>
<feature type="transmembrane region" description="Helical" evidence="14">
    <location>
        <begin position="163"/>
        <end position="183"/>
    </location>
</feature>
<keyword evidence="12" id="KW-0012">Acyltransferase</keyword>
<evidence type="ECO:0000256" key="6">
    <source>
        <dbReference type="ARBA" id="ARBA00022692"/>
    </source>
</evidence>
<evidence type="ECO:0000256" key="14">
    <source>
        <dbReference type="SAM" id="Phobius"/>
    </source>
</evidence>
<dbReference type="Pfam" id="PF10998">
    <property type="entry name" value="DUF2838"/>
    <property type="match status" value="1"/>
</dbReference>
<evidence type="ECO:0000313" key="15">
    <source>
        <dbReference type="EMBL" id="CRZ01465.1"/>
    </source>
</evidence>
<feature type="transmembrane region" description="Helical" evidence="14">
    <location>
        <begin position="356"/>
        <end position="376"/>
    </location>
</feature>
<dbReference type="InterPro" id="IPR021261">
    <property type="entry name" value="GPCAT"/>
</dbReference>
<dbReference type="AlphaFoldDB" id="A0A0H5QHH1"/>
<sequence>MKNRARRRPSDEVIGAGTSSKMDQPIAGDADYEPGSNELFAQIVDIFMKETRLDSVTHGLEGGRGAALVRDANGYIKEQIRRQRAKIFDKILKSRDAWQKKRSDPPFCRFIDKVSFTIGVACSLITSCLVGRSSLFMINWYTYLIMFLITLRLYLYRKEGYQYFLLDFCYFTTGLVFVYLYFYPNSQSLFVHIFAFANGPLAWAVPLWRNSLVFHDLDKLTSCAIHIFPMLLTFQLRWYPSNFSVCGPSWPVCEDIAISDIVVLPLLPYIIWQLAYTLKTQSKLFRLTKPVAIADDDLMVTSFKWLLSSSEGPVSMILRRFPTVAAQEAAFIALQFVYTWITLIPTVMFFHYMYTHMMFIVLIIGLAAWNGANFYVEIWTTRYKWTNHATLAHLSKSEGFRDTSSNESQSYCQKNKL</sequence>
<keyword evidence="8" id="KW-0443">Lipid metabolism</keyword>
<dbReference type="GO" id="GO:0006656">
    <property type="term" value="P:phosphatidylcholine biosynthetic process"/>
    <property type="evidence" value="ECO:0007669"/>
    <property type="project" value="TreeGrafter"/>
</dbReference>
<comment type="similarity">
    <text evidence="2">Belongs to the GPC1 family.</text>
</comment>
<evidence type="ECO:0000256" key="11">
    <source>
        <dbReference type="ARBA" id="ARBA00023264"/>
    </source>
</evidence>
<dbReference type="EMBL" id="HACM01001023">
    <property type="protein sequence ID" value="CRZ01465.1"/>
    <property type="molecule type" value="Transcribed_RNA"/>
</dbReference>
<accession>A0A0H5QHH1</accession>
<comment type="subcellular location">
    <subcellularLocation>
        <location evidence="1">Membrane</location>
        <topology evidence="1">Multi-pass membrane protein</topology>
    </subcellularLocation>
</comment>
<evidence type="ECO:0000256" key="7">
    <source>
        <dbReference type="ARBA" id="ARBA00022989"/>
    </source>
</evidence>
<evidence type="ECO:0000256" key="1">
    <source>
        <dbReference type="ARBA" id="ARBA00004141"/>
    </source>
</evidence>
<evidence type="ECO:0000256" key="8">
    <source>
        <dbReference type="ARBA" id="ARBA00023098"/>
    </source>
</evidence>
<feature type="region of interest" description="Disordered" evidence="13">
    <location>
        <begin position="1"/>
        <end position="25"/>
    </location>
</feature>
<evidence type="ECO:0000256" key="3">
    <source>
        <dbReference type="ARBA" id="ARBA00019082"/>
    </source>
</evidence>
<keyword evidence="6 14" id="KW-0812">Transmembrane</keyword>
<feature type="transmembrane region" description="Helical" evidence="14">
    <location>
        <begin position="189"/>
        <end position="208"/>
    </location>
</feature>
<dbReference type="GO" id="GO:0016020">
    <property type="term" value="C:membrane"/>
    <property type="evidence" value="ECO:0007669"/>
    <property type="project" value="UniProtKB-SubCell"/>
</dbReference>
<evidence type="ECO:0000256" key="5">
    <source>
        <dbReference type="ARBA" id="ARBA00022679"/>
    </source>
</evidence>
<evidence type="ECO:0000256" key="4">
    <source>
        <dbReference type="ARBA" id="ARBA00022516"/>
    </source>
</evidence>
<keyword evidence="11" id="KW-1208">Phospholipid metabolism</keyword>
<evidence type="ECO:0000256" key="12">
    <source>
        <dbReference type="ARBA" id="ARBA00023315"/>
    </source>
</evidence>
<reference evidence="15" key="1">
    <citation type="submission" date="2015-04" db="EMBL/GenBank/DDBJ databases">
        <title>The genome sequence of the plant pathogenic Rhizarian Plasmodiophora brassicae reveals insights in its biotrophic life cycle and the origin of chitin synthesis.</title>
        <authorList>
            <person name="Schwelm A."/>
            <person name="Fogelqvist J."/>
            <person name="Knaust A."/>
            <person name="Julke S."/>
            <person name="Lilja T."/>
            <person name="Dhandapani V."/>
            <person name="Bonilla-Rosso G."/>
            <person name="Karlsson M."/>
            <person name="Shevchenko A."/>
            <person name="Choi S.R."/>
            <person name="Kim H.G."/>
            <person name="Park J.Y."/>
            <person name="Lim Y.P."/>
            <person name="Ludwig-Muller J."/>
            <person name="Dixelius C."/>
        </authorList>
    </citation>
    <scope>NUCLEOTIDE SEQUENCE</scope>
    <source>
        <tissue evidence="15">Potato root galls</tissue>
    </source>
</reference>
<organism evidence="15">
    <name type="scientific">Spongospora subterranea</name>
    <dbReference type="NCBI Taxonomy" id="70186"/>
    <lineage>
        <taxon>Eukaryota</taxon>
        <taxon>Sar</taxon>
        <taxon>Rhizaria</taxon>
        <taxon>Endomyxa</taxon>
        <taxon>Phytomyxea</taxon>
        <taxon>Plasmodiophorida</taxon>
        <taxon>Plasmodiophoridae</taxon>
        <taxon>Spongospora</taxon>
    </lineage>
</organism>
<dbReference type="PANTHER" id="PTHR31201:SF1">
    <property type="entry name" value="GLYCEROPHOSPHOCHOLINE ACYLTRANSFERASE 1"/>
    <property type="match status" value="1"/>
</dbReference>
<feature type="transmembrane region" description="Helical" evidence="14">
    <location>
        <begin position="138"/>
        <end position="156"/>
    </location>
</feature>
<feature type="transmembrane region" description="Helical" evidence="14">
    <location>
        <begin position="329"/>
        <end position="350"/>
    </location>
</feature>
<feature type="transmembrane region" description="Helical" evidence="14">
    <location>
        <begin position="256"/>
        <end position="276"/>
    </location>
</feature>
<dbReference type="GO" id="GO:0016746">
    <property type="term" value="F:acyltransferase activity"/>
    <property type="evidence" value="ECO:0007669"/>
    <property type="project" value="UniProtKB-KW"/>
</dbReference>